<dbReference type="Pfam" id="PF00069">
    <property type="entry name" value="Pkinase"/>
    <property type="match status" value="1"/>
</dbReference>
<comment type="caution">
    <text evidence="9">The sequence shown here is derived from an EMBL/GenBank/DDBJ whole genome shotgun (WGS) entry which is preliminary data.</text>
</comment>
<protein>
    <recommendedName>
        <fullName evidence="8">Protein kinase domain-containing protein</fullName>
    </recommendedName>
</protein>
<dbReference type="AlphaFoldDB" id="A0AAN5CRL6"/>
<keyword evidence="4 6" id="KW-0067">ATP-binding</keyword>
<dbReference type="InterPro" id="IPR011009">
    <property type="entry name" value="Kinase-like_dom_sf"/>
</dbReference>
<evidence type="ECO:0000313" key="10">
    <source>
        <dbReference type="Proteomes" id="UP001328107"/>
    </source>
</evidence>
<feature type="binding site" evidence="6">
    <location>
        <position position="390"/>
    </location>
    <ligand>
        <name>ATP</name>
        <dbReference type="ChEBI" id="CHEBI:30616"/>
    </ligand>
</feature>
<evidence type="ECO:0000256" key="7">
    <source>
        <dbReference type="SAM" id="MobiDB-lite"/>
    </source>
</evidence>
<feature type="compositionally biased region" description="Low complexity" evidence="7">
    <location>
        <begin position="282"/>
        <end position="293"/>
    </location>
</feature>
<dbReference type="PROSITE" id="PS50011">
    <property type="entry name" value="PROTEIN_KINASE_DOM"/>
    <property type="match status" value="1"/>
</dbReference>
<dbReference type="GO" id="GO:0004694">
    <property type="term" value="F:eukaryotic translation initiation factor 2alpha kinase activity"/>
    <property type="evidence" value="ECO:0007669"/>
    <property type="project" value="TreeGrafter"/>
</dbReference>
<accession>A0AAN5CRL6</accession>
<evidence type="ECO:0000256" key="5">
    <source>
        <dbReference type="ARBA" id="ARBA00037982"/>
    </source>
</evidence>
<sequence length="645" mass="74196">NFRFATMAFKIDSKQIIQIDGINNHLTFFQTDDGTIFYYDKFRDKLYVKHEGEIHQKDLPNVVGIRAHGDAVFFTDRAKIYKAVFSPTGGIKISLFRDVQLGEELCSFAMFKRTRNGKTYRYRICDRQAIHVNASEGVVDDLDKAELRSVHRGKLIYLSKFCDMPRPSIYKLDDFAIVIRAAYDDAFIRAIDSLPFIYLSLNDDIVHILDTKTMEFLRPLQFPLLRIESIAGVHNGAMTVEAWLLDEKFIVTARVPDRVSKTDQTSESVSDAKSTVRKQPETVKPVPQQQQPKPQQPTPQPTPQQQHSTEEPITVRKNPDYRQSVNEDPTLKLAGSMASLNMVNQKVEGTGNFSSKFLNEFNVLEVLGKGGFGCVFQAIHKDDNCEYAVKRIAVESKKLDKAMNEARIMAQLYHENIVRYNCTWIEKPPEGWQHDTDTQLIKAMYPTTDMRRITNFDDDSAFIYIQMQLCNHSLSEWLTTHDKPADRNILKMRRWFIQIVSAVNYIHGKNLIHRDLKPSNILFAEKETIKLCDLGIATQRNSEETYNTMFSRTSIGTPLYMSPEQKKREQYSSKTDVFTLGLILAELCVVMTTKSREEIFENFRNGKQCTFLEDQRAAKFIAKLTQVSPSERPTCKEMLDDIFLA</sequence>
<dbReference type="FunFam" id="3.30.200.20:FF:000706">
    <property type="entry name" value="Protein kinase"/>
    <property type="match status" value="1"/>
</dbReference>
<dbReference type="InterPro" id="IPR000719">
    <property type="entry name" value="Prot_kinase_dom"/>
</dbReference>
<dbReference type="EMBL" id="BTRK01000004">
    <property type="protein sequence ID" value="GMR49295.1"/>
    <property type="molecule type" value="Genomic_DNA"/>
</dbReference>
<keyword evidence="2 6" id="KW-0547">Nucleotide-binding</keyword>
<evidence type="ECO:0000256" key="6">
    <source>
        <dbReference type="PROSITE-ProRule" id="PRU10141"/>
    </source>
</evidence>
<evidence type="ECO:0000259" key="8">
    <source>
        <dbReference type="PROSITE" id="PS50011"/>
    </source>
</evidence>
<keyword evidence="10" id="KW-1185">Reference proteome</keyword>
<keyword evidence="1" id="KW-0808">Transferase</keyword>
<dbReference type="Gene3D" id="1.10.510.10">
    <property type="entry name" value="Transferase(Phosphotransferase) domain 1"/>
    <property type="match status" value="1"/>
</dbReference>
<gene>
    <name evidence="9" type="ORF">PMAYCL1PPCAC_19490</name>
</gene>
<dbReference type="InterPro" id="IPR050339">
    <property type="entry name" value="CC_SR_Kinase"/>
</dbReference>
<feature type="compositionally biased region" description="Basic and acidic residues" evidence="7">
    <location>
        <begin position="308"/>
        <end position="320"/>
    </location>
</feature>
<feature type="region of interest" description="Disordered" evidence="7">
    <location>
        <begin position="260"/>
        <end position="326"/>
    </location>
</feature>
<feature type="domain" description="Protein kinase" evidence="8">
    <location>
        <begin position="361"/>
        <end position="644"/>
    </location>
</feature>
<proteinExistence type="inferred from homology"/>
<keyword evidence="3" id="KW-0418">Kinase</keyword>
<dbReference type="InterPro" id="IPR008271">
    <property type="entry name" value="Ser/Thr_kinase_AS"/>
</dbReference>
<reference evidence="10" key="1">
    <citation type="submission" date="2022-10" db="EMBL/GenBank/DDBJ databases">
        <title>Genome assembly of Pristionchus species.</title>
        <authorList>
            <person name="Yoshida K."/>
            <person name="Sommer R.J."/>
        </authorList>
    </citation>
    <scope>NUCLEOTIDE SEQUENCE [LARGE SCALE GENOMIC DNA]</scope>
    <source>
        <strain evidence="10">RS5460</strain>
    </source>
</reference>
<dbReference type="SMART" id="SM00220">
    <property type="entry name" value="S_TKc"/>
    <property type="match status" value="1"/>
</dbReference>
<organism evidence="9 10">
    <name type="scientific">Pristionchus mayeri</name>
    <dbReference type="NCBI Taxonomy" id="1317129"/>
    <lineage>
        <taxon>Eukaryota</taxon>
        <taxon>Metazoa</taxon>
        <taxon>Ecdysozoa</taxon>
        <taxon>Nematoda</taxon>
        <taxon>Chromadorea</taxon>
        <taxon>Rhabditida</taxon>
        <taxon>Rhabditina</taxon>
        <taxon>Diplogasteromorpha</taxon>
        <taxon>Diplogasteroidea</taxon>
        <taxon>Neodiplogasteridae</taxon>
        <taxon>Pristionchus</taxon>
    </lineage>
</organism>
<feature type="non-terminal residue" evidence="9">
    <location>
        <position position="1"/>
    </location>
</feature>
<evidence type="ECO:0000256" key="1">
    <source>
        <dbReference type="ARBA" id="ARBA00022679"/>
    </source>
</evidence>
<dbReference type="GO" id="GO:0005737">
    <property type="term" value="C:cytoplasm"/>
    <property type="evidence" value="ECO:0007669"/>
    <property type="project" value="TreeGrafter"/>
</dbReference>
<evidence type="ECO:0000256" key="4">
    <source>
        <dbReference type="ARBA" id="ARBA00022840"/>
    </source>
</evidence>
<dbReference type="GO" id="GO:0005634">
    <property type="term" value="C:nucleus"/>
    <property type="evidence" value="ECO:0007669"/>
    <property type="project" value="TreeGrafter"/>
</dbReference>
<feature type="compositionally biased region" description="Polar residues" evidence="7">
    <location>
        <begin position="262"/>
        <end position="273"/>
    </location>
</feature>
<dbReference type="FunFam" id="1.10.510.10:FF:001020">
    <property type="entry name" value="Transmembrane ion channel"/>
    <property type="match status" value="1"/>
</dbReference>
<dbReference type="PANTHER" id="PTHR11042:SF91">
    <property type="entry name" value="EUKARYOTIC TRANSLATION INITIATION FACTOR 2-ALPHA KINASE"/>
    <property type="match status" value="1"/>
</dbReference>
<evidence type="ECO:0000256" key="2">
    <source>
        <dbReference type="ARBA" id="ARBA00022741"/>
    </source>
</evidence>
<dbReference type="PROSITE" id="PS00107">
    <property type="entry name" value="PROTEIN_KINASE_ATP"/>
    <property type="match status" value="1"/>
</dbReference>
<name>A0AAN5CRL6_9BILA</name>
<dbReference type="PROSITE" id="PS00108">
    <property type="entry name" value="PROTEIN_KINASE_ST"/>
    <property type="match status" value="1"/>
</dbReference>
<evidence type="ECO:0000256" key="3">
    <source>
        <dbReference type="ARBA" id="ARBA00022777"/>
    </source>
</evidence>
<dbReference type="SUPFAM" id="SSF56112">
    <property type="entry name" value="Protein kinase-like (PK-like)"/>
    <property type="match status" value="1"/>
</dbReference>
<dbReference type="Proteomes" id="UP001328107">
    <property type="component" value="Unassembled WGS sequence"/>
</dbReference>
<dbReference type="PANTHER" id="PTHR11042">
    <property type="entry name" value="EUKARYOTIC TRANSLATION INITIATION FACTOR 2-ALPHA KINASE EIF2-ALPHA KINASE -RELATED"/>
    <property type="match status" value="1"/>
</dbReference>
<dbReference type="GO" id="GO:0005524">
    <property type="term" value="F:ATP binding"/>
    <property type="evidence" value="ECO:0007669"/>
    <property type="project" value="UniProtKB-UniRule"/>
</dbReference>
<evidence type="ECO:0000313" key="9">
    <source>
        <dbReference type="EMBL" id="GMR49295.1"/>
    </source>
</evidence>
<comment type="similarity">
    <text evidence="5">Belongs to the protein kinase superfamily. Ser/Thr protein kinase family. GCN2 subfamily.</text>
</comment>
<dbReference type="InterPro" id="IPR017441">
    <property type="entry name" value="Protein_kinase_ATP_BS"/>
</dbReference>
<dbReference type="Gene3D" id="3.30.200.20">
    <property type="entry name" value="Phosphorylase Kinase, domain 1"/>
    <property type="match status" value="1"/>
</dbReference>